<dbReference type="AlphaFoldDB" id="A0A382S3G9"/>
<accession>A0A382S3G9</accession>
<name>A0A382S3G9_9ZZZZ</name>
<dbReference type="EMBL" id="UINC01125948">
    <property type="protein sequence ID" value="SVD04122.1"/>
    <property type="molecule type" value="Genomic_DNA"/>
</dbReference>
<reference evidence="1" key="1">
    <citation type="submission" date="2018-05" db="EMBL/GenBank/DDBJ databases">
        <authorList>
            <person name="Lanie J.A."/>
            <person name="Ng W.-L."/>
            <person name="Kazmierczak K.M."/>
            <person name="Andrzejewski T.M."/>
            <person name="Davidsen T.M."/>
            <person name="Wayne K.J."/>
            <person name="Tettelin H."/>
            <person name="Glass J.I."/>
            <person name="Rusch D."/>
            <person name="Podicherti R."/>
            <person name="Tsui H.-C.T."/>
            <person name="Winkler M.E."/>
        </authorList>
    </citation>
    <scope>NUCLEOTIDE SEQUENCE</scope>
</reference>
<sequence length="218" mass="25112">MSAVSDFVRQISDEVSELAMKEDNKLMDSIHVHPSPNVENAEKLGDFINKVENKDHCLQEGDFIFLFFNDADDYEERFGGRDDEETSVLGSRPILYLYRSDKAKRMGLKIGQASLGHERMNSHCETNDPDPIGENPGVVILKCNGFCRDDEFIVREVRELCEVLINRFMKKNMDKWDTIPINTQTSRVRISKPGREQAIDLIKALQEVVQYPQFRKIV</sequence>
<gene>
    <name evidence="1" type="ORF">METZ01_LOCUS356976</name>
</gene>
<organism evidence="1">
    <name type="scientific">marine metagenome</name>
    <dbReference type="NCBI Taxonomy" id="408172"/>
    <lineage>
        <taxon>unclassified sequences</taxon>
        <taxon>metagenomes</taxon>
        <taxon>ecological metagenomes</taxon>
    </lineage>
</organism>
<proteinExistence type="predicted"/>
<protein>
    <submittedName>
        <fullName evidence="1">Uncharacterized protein</fullName>
    </submittedName>
</protein>
<evidence type="ECO:0000313" key="1">
    <source>
        <dbReference type="EMBL" id="SVD04122.1"/>
    </source>
</evidence>